<gene>
    <name evidence="1" type="ORF">ZEAMMB73_Zm00001d047755</name>
</gene>
<proteinExistence type="predicted"/>
<dbReference type="EMBL" id="CM000785">
    <property type="protein sequence ID" value="AQL07471.1"/>
    <property type="molecule type" value="Genomic_DNA"/>
</dbReference>
<name>A0A1D6PD01_MAIZE</name>
<protein>
    <submittedName>
        <fullName evidence="1">Arogenate dehydratase/prephenate dehydratase 2 chloroplastic</fullName>
    </submittedName>
</protein>
<accession>A0A1D6PD01</accession>
<reference evidence="1" key="1">
    <citation type="submission" date="2015-12" db="EMBL/GenBank/DDBJ databases">
        <title>Update maize B73 reference genome by single molecule sequencing technologies.</title>
        <authorList>
            <consortium name="Maize Genome Sequencing Project"/>
            <person name="Ware D."/>
        </authorList>
    </citation>
    <scope>NUCLEOTIDE SEQUENCE</scope>
    <source>
        <tissue evidence="1">Seedling</tissue>
    </source>
</reference>
<evidence type="ECO:0000313" key="1">
    <source>
        <dbReference type="EMBL" id="AQL07471.1"/>
    </source>
</evidence>
<dbReference type="AlphaFoldDB" id="A0A1D6PD01"/>
<organism evidence="1">
    <name type="scientific">Zea mays</name>
    <name type="common">Maize</name>
    <dbReference type="NCBI Taxonomy" id="4577"/>
    <lineage>
        <taxon>Eukaryota</taxon>
        <taxon>Viridiplantae</taxon>
        <taxon>Streptophyta</taxon>
        <taxon>Embryophyta</taxon>
        <taxon>Tracheophyta</taxon>
        <taxon>Spermatophyta</taxon>
        <taxon>Magnoliopsida</taxon>
        <taxon>Liliopsida</taxon>
        <taxon>Poales</taxon>
        <taxon>Poaceae</taxon>
        <taxon>PACMAD clade</taxon>
        <taxon>Panicoideae</taxon>
        <taxon>Andropogonodae</taxon>
        <taxon>Andropogoneae</taxon>
        <taxon>Tripsacinae</taxon>
        <taxon>Zea</taxon>
    </lineage>
</organism>
<sequence length="60" mass="6398">MALPVGPIVGARAPLRGEHVTVERPLGGALVSCAWRYVPVAALFLPSRLQTRLAGMDEMV</sequence>